<feature type="region of interest" description="Disordered" evidence="8">
    <location>
        <begin position="361"/>
        <end position="436"/>
    </location>
</feature>
<accession>D1BHV8</accession>
<name>D1BHV8_SANKS</name>
<keyword evidence="4" id="KW-1003">Cell membrane</keyword>
<keyword evidence="3" id="KW-0813">Transport</keyword>
<evidence type="ECO:0000256" key="5">
    <source>
        <dbReference type="ARBA" id="ARBA00022692"/>
    </source>
</evidence>
<evidence type="ECO:0000313" key="11">
    <source>
        <dbReference type="Proteomes" id="UP000000322"/>
    </source>
</evidence>
<keyword evidence="6 9" id="KW-1133">Transmembrane helix</keyword>
<evidence type="ECO:0000256" key="2">
    <source>
        <dbReference type="ARBA" id="ARBA00009773"/>
    </source>
</evidence>
<dbReference type="Proteomes" id="UP000000322">
    <property type="component" value="Chromosome"/>
</dbReference>
<dbReference type="InterPro" id="IPR002549">
    <property type="entry name" value="AI-2E-like"/>
</dbReference>
<dbReference type="HOGENOM" id="CLU_031275_3_2_11"/>
<evidence type="ECO:0000256" key="7">
    <source>
        <dbReference type="ARBA" id="ARBA00023136"/>
    </source>
</evidence>
<dbReference type="GO" id="GO:0005886">
    <property type="term" value="C:plasma membrane"/>
    <property type="evidence" value="ECO:0007669"/>
    <property type="project" value="UniProtKB-SubCell"/>
</dbReference>
<evidence type="ECO:0000256" key="9">
    <source>
        <dbReference type="SAM" id="Phobius"/>
    </source>
</evidence>
<feature type="transmembrane region" description="Helical" evidence="9">
    <location>
        <begin position="288"/>
        <end position="304"/>
    </location>
</feature>
<dbReference type="EMBL" id="CP001819">
    <property type="protein sequence ID" value="ACZ22028.1"/>
    <property type="molecule type" value="Genomic_DNA"/>
</dbReference>
<protein>
    <submittedName>
        <fullName evidence="10">Predicted permease</fullName>
    </submittedName>
</protein>
<evidence type="ECO:0000256" key="3">
    <source>
        <dbReference type="ARBA" id="ARBA00022448"/>
    </source>
</evidence>
<evidence type="ECO:0000256" key="6">
    <source>
        <dbReference type="ARBA" id="ARBA00022989"/>
    </source>
</evidence>
<comment type="similarity">
    <text evidence="2">Belongs to the autoinducer-2 exporter (AI-2E) (TC 2.A.86) family.</text>
</comment>
<feature type="transmembrane region" description="Helical" evidence="9">
    <location>
        <begin position="256"/>
        <end position="281"/>
    </location>
</feature>
<sequence length="436" mass="46071">MRRSTASIRPPVPAAPQDSVPLWLRSSAGWAWRLIIVTIAIGLVVFATSRVQLVFIALFVALVFSAVLRPVVNIYAKVMPRALATALALLSGILVIGGLLAYVVASVAGQWQKLSDQFESGTNQIFEFLENGPLPFSITVDDMRGWFDDGLQWVQDHAGDIAGTAFEQAGTVFEIFTALALAFFCTIFFLARGDSMWSWFLNQLPSRLRDTWKVVGGAGWYTFSGYTRGTVIIAVTDGILAGIFLTILGVPLAAPLAVLVLIGAFIPLIGAPAAMVIAMVVALAADGIWKAALVGVGIALIGQFEGHVLQPLVMGRQVSLHPVVVAISVTAGTLLSGILGAVIAVPLVAVAWAVYSQLRTLDPPMPEDLDDDEDDDGGDESDDGEGDGDEAAVSVTVPTTRPAGQDPTTRTTTPSTTTSPTTEDPRTTQDPPTSTA</sequence>
<organism evidence="10 11">
    <name type="scientific">Sanguibacter keddieii (strain ATCC 51767 / DSM 10542 / NCFB 3025 / ST-74)</name>
    <dbReference type="NCBI Taxonomy" id="446469"/>
    <lineage>
        <taxon>Bacteria</taxon>
        <taxon>Bacillati</taxon>
        <taxon>Actinomycetota</taxon>
        <taxon>Actinomycetes</taxon>
        <taxon>Micrococcales</taxon>
        <taxon>Sanguibacteraceae</taxon>
        <taxon>Sanguibacter</taxon>
    </lineage>
</organism>
<dbReference type="PANTHER" id="PTHR21716:SF53">
    <property type="entry name" value="PERMEASE PERM-RELATED"/>
    <property type="match status" value="1"/>
</dbReference>
<dbReference type="eggNOG" id="COG0628">
    <property type="taxonomic scope" value="Bacteria"/>
</dbReference>
<keyword evidence="5 9" id="KW-0812">Transmembrane</keyword>
<feature type="compositionally biased region" description="Low complexity" evidence="8">
    <location>
        <begin position="406"/>
        <end position="422"/>
    </location>
</feature>
<dbReference type="Pfam" id="PF01594">
    <property type="entry name" value="AI-2E_transport"/>
    <property type="match status" value="1"/>
</dbReference>
<feature type="transmembrane region" description="Helical" evidence="9">
    <location>
        <begin position="172"/>
        <end position="191"/>
    </location>
</feature>
<evidence type="ECO:0000256" key="8">
    <source>
        <dbReference type="SAM" id="MobiDB-lite"/>
    </source>
</evidence>
<dbReference type="AlphaFoldDB" id="D1BHV8"/>
<evidence type="ECO:0000313" key="10">
    <source>
        <dbReference type="EMBL" id="ACZ22028.1"/>
    </source>
</evidence>
<feature type="transmembrane region" description="Helical" evidence="9">
    <location>
        <begin position="324"/>
        <end position="355"/>
    </location>
</feature>
<feature type="compositionally biased region" description="Acidic residues" evidence="8">
    <location>
        <begin position="365"/>
        <end position="390"/>
    </location>
</feature>
<dbReference type="GO" id="GO:0055085">
    <property type="term" value="P:transmembrane transport"/>
    <property type="evidence" value="ECO:0007669"/>
    <property type="project" value="TreeGrafter"/>
</dbReference>
<feature type="transmembrane region" description="Helical" evidence="9">
    <location>
        <begin position="30"/>
        <end position="47"/>
    </location>
</feature>
<dbReference type="STRING" id="446469.Sked_21060"/>
<reference evidence="10 11" key="1">
    <citation type="journal article" date="2009" name="Stand. Genomic Sci.">
        <title>Complete genome sequence of Sanguibacter keddieii type strain (ST-74).</title>
        <authorList>
            <person name="Ivanova N."/>
            <person name="Sikorski J."/>
            <person name="Sims D."/>
            <person name="Brettin T."/>
            <person name="Detter J.C."/>
            <person name="Han C."/>
            <person name="Lapidus A."/>
            <person name="Copeland A."/>
            <person name="Glavina Del Rio T."/>
            <person name="Nolan M."/>
            <person name="Chen F."/>
            <person name="Lucas S."/>
            <person name="Tice H."/>
            <person name="Cheng J.F."/>
            <person name="Bruce D."/>
            <person name="Goodwin L."/>
            <person name="Pitluck S."/>
            <person name="Pati A."/>
            <person name="Mavromatis K."/>
            <person name="Chen A."/>
            <person name="Palaniappan K."/>
            <person name="D'haeseleer P."/>
            <person name="Chain P."/>
            <person name="Bristow J."/>
            <person name="Eisen J.A."/>
            <person name="Markowitz V."/>
            <person name="Hugenholtz P."/>
            <person name="Goker M."/>
            <person name="Pukall R."/>
            <person name="Klenk H.P."/>
            <person name="Kyrpides N.C."/>
        </authorList>
    </citation>
    <scope>NUCLEOTIDE SEQUENCE [LARGE SCALE GENOMIC DNA]</scope>
    <source>
        <strain evidence="11">ATCC 51767 / DSM 10542 / NCFB 3025 / ST-74</strain>
    </source>
</reference>
<gene>
    <name evidence="10" type="ordered locus">Sked_21060</name>
</gene>
<proteinExistence type="inferred from homology"/>
<keyword evidence="7 9" id="KW-0472">Membrane</keyword>
<feature type="transmembrane region" description="Helical" evidence="9">
    <location>
        <begin position="84"/>
        <end position="105"/>
    </location>
</feature>
<feature type="transmembrane region" description="Helical" evidence="9">
    <location>
        <begin position="53"/>
        <end position="72"/>
    </location>
</feature>
<keyword evidence="11" id="KW-1185">Reference proteome</keyword>
<evidence type="ECO:0000256" key="4">
    <source>
        <dbReference type="ARBA" id="ARBA00022475"/>
    </source>
</evidence>
<feature type="transmembrane region" description="Helical" evidence="9">
    <location>
        <begin position="231"/>
        <end position="250"/>
    </location>
</feature>
<evidence type="ECO:0000256" key="1">
    <source>
        <dbReference type="ARBA" id="ARBA00004651"/>
    </source>
</evidence>
<comment type="subcellular location">
    <subcellularLocation>
        <location evidence="1">Cell membrane</location>
        <topology evidence="1">Multi-pass membrane protein</topology>
    </subcellularLocation>
</comment>
<dbReference type="PANTHER" id="PTHR21716">
    <property type="entry name" value="TRANSMEMBRANE PROTEIN"/>
    <property type="match status" value="1"/>
</dbReference>
<dbReference type="KEGG" id="ske:Sked_21060"/>